<proteinExistence type="predicted"/>
<evidence type="ECO:0000313" key="1">
    <source>
        <dbReference type="EMBL" id="RAH46516.1"/>
    </source>
</evidence>
<dbReference type="Proteomes" id="UP000249057">
    <property type="component" value="Unassembled WGS sequence"/>
</dbReference>
<reference evidence="1" key="1">
    <citation type="submission" date="2018-02" db="EMBL/GenBank/DDBJ databases">
        <title>The genomes of Aspergillus section Nigri reveals drivers in fungal speciation.</title>
        <authorList>
            <consortium name="DOE Joint Genome Institute"/>
            <person name="Vesth T.C."/>
            <person name="Nybo J."/>
            <person name="Theobald S."/>
            <person name="Brandl J."/>
            <person name="Frisvad J.C."/>
            <person name="Nielsen K.F."/>
            <person name="Lyhne E.K."/>
            <person name="Kogle M.E."/>
            <person name="Kuo A."/>
            <person name="Riley R."/>
            <person name="Clum A."/>
            <person name="Nolan M."/>
            <person name="Lipzen A."/>
            <person name="Salamov A."/>
            <person name="Henrissat B."/>
            <person name="Wiebenga A."/>
            <person name="De vries R.P."/>
            <person name="Grigoriev I.V."/>
            <person name="Mortensen U.H."/>
            <person name="Andersen M.R."/>
            <person name="Baker S.E."/>
        </authorList>
    </citation>
    <scope>NUCLEOTIDE SEQUENCE</scope>
    <source>
        <strain evidence="1">CBS 621.78</strain>
    </source>
</reference>
<organism evidence="1 2">
    <name type="scientific">Aspergillus brunneoviolaceus CBS 621.78</name>
    <dbReference type="NCBI Taxonomy" id="1450534"/>
    <lineage>
        <taxon>Eukaryota</taxon>
        <taxon>Fungi</taxon>
        <taxon>Dikarya</taxon>
        <taxon>Ascomycota</taxon>
        <taxon>Pezizomycotina</taxon>
        <taxon>Eurotiomycetes</taxon>
        <taxon>Eurotiomycetidae</taxon>
        <taxon>Eurotiales</taxon>
        <taxon>Aspergillaceae</taxon>
        <taxon>Aspergillus</taxon>
        <taxon>Aspergillus subgen. Circumdati</taxon>
    </lineage>
</organism>
<keyword evidence="2" id="KW-1185">Reference proteome</keyword>
<gene>
    <name evidence="1" type="ORF">BO95DRAFT_431126</name>
</gene>
<protein>
    <submittedName>
        <fullName evidence="1">Uncharacterized protein</fullName>
    </submittedName>
</protein>
<sequence>MSHQEYLHELDAHGMLLSQLSYYLPFAERYELSFLQDCYGTLVEKWPILQGCVDLRARPPSPLRRRPRSVQLDQDRSPTRLKGSDVDDDCRGLTIGDIVGGSITAGWRLIKETFRYFFEERIYGRVHVPEQLVRKWQDDCSAQGIRVTTHDTLTAWIARIVLSTSPGPKWRPFNIGIPIRVSALLDDTAHENVLENSFILSSLTLNPEDGNLSIASIAKQIRTMIDASRQIDNLQFAIDNQARYRFSLTYPLAKELGSPDPWLLLSSWNAIAPDEVAAAAFTAPGKTRFISCDELKVFPMCDLTVPNLKNTLCSFKCPCGGYWLHGPLLTQAWDAAHAAVAAEISGISNADAGSYLVDTQC</sequence>
<accession>A0ACD1GBL9</accession>
<dbReference type="EMBL" id="KZ825336">
    <property type="protein sequence ID" value="RAH46516.1"/>
    <property type="molecule type" value="Genomic_DNA"/>
</dbReference>
<evidence type="ECO:0000313" key="2">
    <source>
        <dbReference type="Proteomes" id="UP000249057"/>
    </source>
</evidence>
<name>A0ACD1GBL9_9EURO</name>